<dbReference type="CDD" id="cd07067">
    <property type="entry name" value="HP_PGM_like"/>
    <property type="match status" value="1"/>
</dbReference>
<dbReference type="InterPro" id="IPR029033">
    <property type="entry name" value="His_PPase_superfam"/>
</dbReference>
<dbReference type="SMART" id="SM00855">
    <property type="entry name" value="PGAM"/>
    <property type="match status" value="1"/>
</dbReference>
<dbReference type="InterPro" id="IPR050275">
    <property type="entry name" value="PGM_Phosphatase"/>
</dbReference>
<feature type="compositionally biased region" description="Acidic residues" evidence="1">
    <location>
        <begin position="218"/>
        <end position="236"/>
    </location>
</feature>
<evidence type="ECO:0000313" key="3">
    <source>
        <dbReference type="Proteomes" id="UP001500621"/>
    </source>
</evidence>
<accession>A0ABP8WHK5</accession>
<reference evidence="3" key="1">
    <citation type="journal article" date="2019" name="Int. J. Syst. Evol. Microbiol.">
        <title>The Global Catalogue of Microorganisms (GCM) 10K type strain sequencing project: providing services to taxonomists for standard genome sequencing and annotation.</title>
        <authorList>
            <consortium name="The Broad Institute Genomics Platform"/>
            <consortium name="The Broad Institute Genome Sequencing Center for Infectious Disease"/>
            <person name="Wu L."/>
            <person name="Ma J."/>
        </authorList>
    </citation>
    <scope>NUCLEOTIDE SEQUENCE [LARGE SCALE GENOMIC DNA]</scope>
    <source>
        <strain evidence="3">JCM 18127</strain>
    </source>
</reference>
<dbReference type="Proteomes" id="UP001500621">
    <property type="component" value="Unassembled WGS sequence"/>
</dbReference>
<dbReference type="PROSITE" id="PS00175">
    <property type="entry name" value="PG_MUTASE"/>
    <property type="match status" value="1"/>
</dbReference>
<dbReference type="SUPFAM" id="SSF53254">
    <property type="entry name" value="Phosphoglycerate mutase-like"/>
    <property type="match status" value="1"/>
</dbReference>
<dbReference type="Gene3D" id="3.40.50.1240">
    <property type="entry name" value="Phosphoglycerate mutase-like"/>
    <property type="match status" value="1"/>
</dbReference>
<dbReference type="Pfam" id="PF00300">
    <property type="entry name" value="His_Phos_1"/>
    <property type="match status" value="1"/>
</dbReference>
<proteinExistence type="predicted"/>
<feature type="region of interest" description="Disordered" evidence="1">
    <location>
        <begin position="215"/>
        <end position="236"/>
    </location>
</feature>
<gene>
    <name evidence="2" type="ORF">GCM10023226_28450</name>
</gene>
<sequence>MRLLLIRHGQTPHNVAGALDTAFPGAGLTPLGEAQAGAVPGALAEVELAAVYASRLVRTQLTAAPLAAARGLEVVVRPGLEEIAAGEYEMRSDEPAVRAYVECVAGWMRGELGHALPGGTDGHAFLRRYSEAVRDIAAGHGSTDTVAVVSHGAAIRVFSTLAARLSPEVAADLHLMNTGMSVLDGDPASGWELVRWQSEPLGGASLLDASAHDVTGETAEEALDDVDVDVDDDVDG</sequence>
<name>A0ABP8WHK5_9ACTN</name>
<dbReference type="PANTHER" id="PTHR48100:SF58">
    <property type="entry name" value="PE-PGRS FAMILY PROTEIN PE_PGRS11"/>
    <property type="match status" value="1"/>
</dbReference>
<dbReference type="EMBL" id="BAABIM010000003">
    <property type="protein sequence ID" value="GAA4688944.1"/>
    <property type="molecule type" value="Genomic_DNA"/>
</dbReference>
<evidence type="ECO:0000256" key="1">
    <source>
        <dbReference type="SAM" id="MobiDB-lite"/>
    </source>
</evidence>
<keyword evidence="3" id="KW-1185">Reference proteome</keyword>
<dbReference type="PANTHER" id="PTHR48100">
    <property type="entry name" value="BROAD-SPECIFICITY PHOSPHATASE YOR283W-RELATED"/>
    <property type="match status" value="1"/>
</dbReference>
<dbReference type="InterPro" id="IPR001345">
    <property type="entry name" value="PG/BPGM_mutase_AS"/>
</dbReference>
<dbReference type="RefSeq" id="WP_345266990.1">
    <property type="nucleotide sequence ID" value="NZ_BAABIM010000003.1"/>
</dbReference>
<organism evidence="2 3">
    <name type="scientific">Nocardioides nanhaiensis</name>
    <dbReference type="NCBI Taxonomy" id="1476871"/>
    <lineage>
        <taxon>Bacteria</taxon>
        <taxon>Bacillati</taxon>
        <taxon>Actinomycetota</taxon>
        <taxon>Actinomycetes</taxon>
        <taxon>Propionibacteriales</taxon>
        <taxon>Nocardioidaceae</taxon>
        <taxon>Nocardioides</taxon>
    </lineage>
</organism>
<protein>
    <submittedName>
        <fullName evidence="2">Histidine phosphatase family protein</fullName>
    </submittedName>
</protein>
<dbReference type="InterPro" id="IPR013078">
    <property type="entry name" value="His_Pase_superF_clade-1"/>
</dbReference>
<evidence type="ECO:0000313" key="2">
    <source>
        <dbReference type="EMBL" id="GAA4688944.1"/>
    </source>
</evidence>
<comment type="caution">
    <text evidence="2">The sequence shown here is derived from an EMBL/GenBank/DDBJ whole genome shotgun (WGS) entry which is preliminary data.</text>
</comment>